<protein>
    <submittedName>
        <fullName evidence="1">Uncharacterized protein</fullName>
    </submittedName>
</protein>
<reference evidence="1" key="1">
    <citation type="journal article" date="2020" name="Stud. Mycol.">
        <title>101 Dothideomycetes genomes: a test case for predicting lifestyles and emergence of pathogens.</title>
        <authorList>
            <person name="Haridas S."/>
            <person name="Albert R."/>
            <person name="Binder M."/>
            <person name="Bloem J."/>
            <person name="Labutti K."/>
            <person name="Salamov A."/>
            <person name="Andreopoulos B."/>
            <person name="Baker S."/>
            <person name="Barry K."/>
            <person name="Bills G."/>
            <person name="Bluhm B."/>
            <person name="Cannon C."/>
            <person name="Castanera R."/>
            <person name="Culley D."/>
            <person name="Daum C."/>
            <person name="Ezra D."/>
            <person name="Gonzalez J."/>
            <person name="Henrissat B."/>
            <person name="Kuo A."/>
            <person name="Liang C."/>
            <person name="Lipzen A."/>
            <person name="Lutzoni F."/>
            <person name="Magnuson J."/>
            <person name="Mondo S."/>
            <person name="Nolan M."/>
            <person name="Ohm R."/>
            <person name="Pangilinan J."/>
            <person name="Park H.-J."/>
            <person name="Ramirez L."/>
            <person name="Alfaro M."/>
            <person name="Sun H."/>
            <person name="Tritt A."/>
            <person name="Yoshinaga Y."/>
            <person name="Zwiers L.-H."/>
            <person name="Turgeon B."/>
            <person name="Goodwin S."/>
            <person name="Spatafora J."/>
            <person name="Crous P."/>
            <person name="Grigoriev I."/>
        </authorList>
    </citation>
    <scope>NUCLEOTIDE SEQUENCE</scope>
    <source>
        <strain evidence="1">CBS 130266</strain>
    </source>
</reference>
<dbReference type="Proteomes" id="UP000800235">
    <property type="component" value="Unassembled WGS sequence"/>
</dbReference>
<dbReference type="OrthoDB" id="5391496at2759"/>
<organism evidence="1 2">
    <name type="scientific">Tothia fuscella</name>
    <dbReference type="NCBI Taxonomy" id="1048955"/>
    <lineage>
        <taxon>Eukaryota</taxon>
        <taxon>Fungi</taxon>
        <taxon>Dikarya</taxon>
        <taxon>Ascomycota</taxon>
        <taxon>Pezizomycotina</taxon>
        <taxon>Dothideomycetes</taxon>
        <taxon>Pleosporomycetidae</taxon>
        <taxon>Venturiales</taxon>
        <taxon>Cylindrosympodiaceae</taxon>
        <taxon>Tothia</taxon>
    </lineage>
</organism>
<name>A0A9P4TX52_9PEZI</name>
<sequence length="221" mass="24410">MATITTPKRYQPTVLYPTELSTFIQYILDHHTPPTNLIICSSQDMFLAQLQASISHSKDIEPSRKHDLLIPTIHQLANSRTINVTFCATLAQLQAYLGVYGMNKSAVSPAEPRKGVFNSGPPTLALLNPLQLHKETSSFSAQGLSRTFASAIEAASRSNQKLLIMECPSRVTPDANPWDQEIAILNVTTKSFGAGERGWVGRTVKVKDVVGRWCTFERLDV</sequence>
<evidence type="ECO:0000313" key="2">
    <source>
        <dbReference type="Proteomes" id="UP000800235"/>
    </source>
</evidence>
<dbReference type="AlphaFoldDB" id="A0A9P4TX52"/>
<dbReference type="EMBL" id="MU007055">
    <property type="protein sequence ID" value="KAF2428284.1"/>
    <property type="molecule type" value="Genomic_DNA"/>
</dbReference>
<gene>
    <name evidence="1" type="ORF">EJ08DRAFT_592359</name>
</gene>
<evidence type="ECO:0000313" key="1">
    <source>
        <dbReference type="EMBL" id="KAF2428284.1"/>
    </source>
</evidence>
<comment type="caution">
    <text evidence="1">The sequence shown here is derived from an EMBL/GenBank/DDBJ whole genome shotgun (WGS) entry which is preliminary data.</text>
</comment>
<accession>A0A9P4TX52</accession>
<proteinExistence type="predicted"/>
<keyword evidence="2" id="KW-1185">Reference proteome</keyword>